<dbReference type="InterPro" id="IPR005467">
    <property type="entry name" value="His_kinase_dom"/>
</dbReference>
<dbReference type="SUPFAM" id="SSF47384">
    <property type="entry name" value="Homodimeric domain of signal transducing histidine kinase"/>
    <property type="match status" value="1"/>
</dbReference>
<dbReference type="InterPro" id="IPR000014">
    <property type="entry name" value="PAS"/>
</dbReference>
<evidence type="ECO:0000256" key="6">
    <source>
        <dbReference type="ARBA" id="ARBA00022553"/>
    </source>
</evidence>
<feature type="transmembrane region" description="Helical" evidence="13">
    <location>
        <begin position="172"/>
        <end position="190"/>
    </location>
</feature>
<dbReference type="SMART" id="SM00091">
    <property type="entry name" value="PAS"/>
    <property type="match status" value="1"/>
</dbReference>
<dbReference type="AlphaFoldDB" id="A0A6J4MJY8"/>
<dbReference type="InterPro" id="IPR003594">
    <property type="entry name" value="HATPase_dom"/>
</dbReference>
<dbReference type="GO" id="GO:0005509">
    <property type="term" value="F:calcium ion binding"/>
    <property type="evidence" value="ECO:0007669"/>
    <property type="project" value="UniProtKB-ARBA"/>
</dbReference>
<dbReference type="InterPro" id="IPR000700">
    <property type="entry name" value="PAS-assoc_C"/>
</dbReference>
<feature type="transmembrane region" description="Helical" evidence="13">
    <location>
        <begin position="139"/>
        <end position="160"/>
    </location>
</feature>
<comment type="cofactor">
    <cofactor evidence="2">
        <name>a divalent metal cation</name>
        <dbReference type="ChEBI" id="CHEBI:60240"/>
    </cofactor>
</comment>
<dbReference type="PANTHER" id="PTHR43711">
    <property type="entry name" value="TWO-COMPONENT HISTIDINE KINASE"/>
    <property type="match status" value="1"/>
</dbReference>
<dbReference type="FunFam" id="3.30.565.10:FF:000006">
    <property type="entry name" value="Sensor histidine kinase WalK"/>
    <property type="match status" value="1"/>
</dbReference>
<evidence type="ECO:0000256" key="8">
    <source>
        <dbReference type="ARBA" id="ARBA00022692"/>
    </source>
</evidence>
<dbReference type="PANTHER" id="PTHR43711:SF1">
    <property type="entry name" value="HISTIDINE KINASE 1"/>
    <property type="match status" value="1"/>
</dbReference>
<feature type="domain" description="Histidine kinase" evidence="14">
    <location>
        <begin position="460"/>
        <end position="679"/>
    </location>
</feature>
<reference evidence="17" key="1">
    <citation type="submission" date="2020-02" db="EMBL/GenBank/DDBJ databases">
        <authorList>
            <person name="Meier V. D."/>
        </authorList>
    </citation>
    <scope>NUCLEOTIDE SEQUENCE</scope>
    <source>
        <strain evidence="17">AVDCRST_MAG47</strain>
    </source>
</reference>
<evidence type="ECO:0000256" key="4">
    <source>
        <dbReference type="ARBA" id="ARBA00012438"/>
    </source>
</evidence>
<dbReference type="InterPro" id="IPR004358">
    <property type="entry name" value="Sig_transdc_His_kin-like_C"/>
</dbReference>
<evidence type="ECO:0000256" key="9">
    <source>
        <dbReference type="ARBA" id="ARBA00022777"/>
    </source>
</evidence>
<evidence type="ECO:0000256" key="3">
    <source>
        <dbReference type="ARBA" id="ARBA00004651"/>
    </source>
</evidence>
<evidence type="ECO:0000256" key="7">
    <source>
        <dbReference type="ARBA" id="ARBA00022679"/>
    </source>
</evidence>
<dbReference type="FunFam" id="1.10.287.130:FF:000001">
    <property type="entry name" value="Two-component sensor histidine kinase"/>
    <property type="match status" value="1"/>
</dbReference>
<keyword evidence="6" id="KW-0597">Phosphoprotein</keyword>
<dbReference type="GO" id="GO:0005886">
    <property type="term" value="C:plasma membrane"/>
    <property type="evidence" value="ECO:0007669"/>
    <property type="project" value="UniProtKB-SubCell"/>
</dbReference>
<keyword evidence="9" id="KW-0418">Kinase</keyword>
<evidence type="ECO:0000259" key="16">
    <source>
        <dbReference type="PROSITE" id="PS50113"/>
    </source>
</evidence>
<dbReference type="SMART" id="SM00086">
    <property type="entry name" value="PAC"/>
    <property type="match status" value="1"/>
</dbReference>
<dbReference type="CDD" id="cd00082">
    <property type="entry name" value="HisKA"/>
    <property type="match status" value="1"/>
</dbReference>
<dbReference type="InterPro" id="IPR036890">
    <property type="entry name" value="HATPase_C_sf"/>
</dbReference>
<keyword evidence="12 13" id="KW-0472">Membrane</keyword>
<dbReference type="SUPFAM" id="SSF55785">
    <property type="entry name" value="PYP-like sensor domain (PAS domain)"/>
    <property type="match status" value="1"/>
</dbReference>
<evidence type="ECO:0000256" key="5">
    <source>
        <dbReference type="ARBA" id="ARBA00022475"/>
    </source>
</evidence>
<dbReference type="Gene3D" id="3.30.565.10">
    <property type="entry name" value="Histidine kinase-like ATPase, C-terminal domain"/>
    <property type="match status" value="1"/>
</dbReference>
<dbReference type="GO" id="GO:0000155">
    <property type="term" value="F:phosphorelay sensor kinase activity"/>
    <property type="evidence" value="ECO:0007669"/>
    <property type="project" value="InterPro"/>
</dbReference>
<feature type="transmembrane region" description="Helical" evidence="13">
    <location>
        <begin position="222"/>
        <end position="241"/>
    </location>
</feature>
<evidence type="ECO:0000256" key="13">
    <source>
        <dbReference type="SAM" id="Phobius"/>
    </source>
</evidence>
<dbReference type="Pfam" id="PF00989">
    <property type="entry name" value="PAS"/>
    <property type="match status" value="1"/>
</dbReference>
<dbReference type="CDD" id="cd00130">
    <property type="entry name" value="PAS"/>
    <property type="match status" value="1"/>
</dbReference>
<evidence type="ECO:0000256" key="1">
    <source>
        <dbReference type="ARBA" id="ARBA00000085"/>
    </source>
</evidence>
<gene>
    <name evidence="17" type="ORF">AVDCRST_MAG47-254</name>
</gene>
<dbReference type="Gene3D" id="3.30.450.20">
    <property type="entry name" value="PAS domain"/>
    <property type="match status" value="1"/>
</dbReference>
<protein>
    <recommendedName>
        <fullName evidence="4">histidine kinase</fullName>
        <ecNumber evidence="4">2.7.13.3</ecNumber>
    </recommendedName>
</protein>
<sequence length="688" mass="73350">MLVAGVLGAEVLVGQLAVHYSQQGTHVATFWPNAGLSVVALSLALPSWRRTVLIGVLAVTATANHLGGRPLDISLAYGLANTAGAAAAIWVLTRGARPRPRLHNLEDFFRLITAVLLAAGISAGMGAATVALLTDGDAFTTWRSITASHAAAILLIAPLAMQLPKVRSQAGTFETILQWLSLAAVVLLVFRPEQQLPLAFLPFPFLVWGAARLTPRQVALQLLAFFATVSALSSAGLGPIVKVVEVVEGSVGLVGTVLQVWVLAAVLVSLPLCLVRSQQLLTLDRLTHSHALVSNILDSTTGTAILGTDLEGRIEFFNIGAERMTGYSAREVIGKATLALVDFGDGRLRIAIEVGEDPDTELLEDLIGPFLDSAATDGPQAAFTSDWDFVRRDGEVRTISVAISRRYRDDGRPLGFLGVADDVTERRRHEAMVAAALDTEKQIVERLAQVDQTKNDFLSTVSHELRTPITSIIGYSQLLASDDSTGLPAMHQQIIGRIERNGRRLMGLIEDMLTMSQVEVGSFSFERAPIDLRDSVLNAVEAAQGTVAVNALALDVEVGPETVKVHGDPDKLERVFVNLLSNAAKFSHAGDRIGVQLRTEGDEAVLRVVDSGIGIGPEDQAHLFDRFFRGADAHALAIQGVGLGLPIAGAIVAGHDGRIDVLSELGQGSTFVVRLPLLHDRSASTVRV</sequence>
<dbReference type="Pfam" id="PF05231">
    <property type="entry name" value="MASE1"/>
    <property type="match status" value="1"/>
</dbReference>
<dbReference type="SUPFAM" id="SSF55874">
    <property type="entry name" value="ATPase domain of HSP90 chaperone/DNA topoisomerase II/histidine kinase"/>
    <property type="match status" value="1"/>
</dbReference>
<keyword evidence="11" id="KW-0902">Two-component regulatory system</keyword>
<dbReference type="SMART" id="SM00387">
    <property type="entry name" value="HATPase_c"/>
    <property type="match status" value="1"/>
</dbReference>
<dbReference type="InterPro" id="IPR036097">
    <property type="entry name" value="HisK_dim/P_sf"/>
</dbReference>
<feature type="domain" description="PAS" evidence="15">
    <location>
        <begin position="289"/>
        <end position="338"/>
    </location>
</feature>
<dbReference type="PROSITE" id="PS50113">
    <property type="entry name" value="PAC"/>
    <property type="match status" value="1"/>
</dbReference>
<evidence type="ECO:0000259" key="15">
    <source>
        <dbReference type="PROSITE" id="PS50112"/>
    </source>
</evidence>
<dbReference type="SMART" id="SM00388">
    <property type="entry name" value="HisKA"/>
    <property type="match status" value="1"/>
</dbReference>
<evidence type="ECO:0000256" key="11">
    <source>
        <dbReference type="ARBA" id="ARBA00023012"/>
    </source>
</evidence>
<keyword evidence="7" id="KW-0808">Transferase</keyword>
<dbReference type="Pfam" id="PF02518">
    <property type="entry name" value="HATPase_c"/>
    <property type="match status" value="1"/>
</dbReference>
<dbReference type="PROSITE" id="PS50109">
    <property type="entry name" value="HIS_KIN"/>
    <property type="match status" value="1"/>
</dbReference>
<dbReference type="InterPro" id="IPR050736">
    <property type="entry name" value="Sensor_HK_Regulatory"/>
</dbReference>
<dbReference type="InterPro" id="IPR007895">
    <property type="entry name" value="MASE1"/>
</dbReference>
<comment type="catalytic activity">
    <reaction evidence="1">
        <text>ATP + protein L-histidine = ADP + protein N-phospho-L-histidine.</text>
        <dbReference type="EC" id="2.7.13.3"/>
    </reaction>
</comment>
<evidence type="ECO:0000259" key="14">
    <source>
        <dbReference type="PROSITE" id="PS50109"/>
    </source>
</evidence>
<dbReference type="Gene3D" id="1.10.287.130">
    <property type="match status" value="1"/>
</dbReference>
<dbReference type="NCBIfam" id="TIGR00229">
    <property type="entry name" value="sensory_box"/>
    <property type="match status" value="2"/>
</dbReference>
<name>A0A6J4MJY8_9ACTN</name>
<evidence type="ECO:0000313" key="17">
    <source>
        <dbReference type="EMBL" id="CAA9361807.1"/>
    </source>
</evidence>
<dbReference type="GO" id="GO:0006355">
    <property type="term" value="P:regulation of DNA-templated transcription"/>
    <property type="evidence" value="ECO:0007669"/>
    <property type="project" value="InterPro"/>
</dbReference>
<dbReference type="InterPro" id="IPR003661">
    <property type="entry name" value="HisK_dim/P_dom"/>
</dbReference>
<dbReference type="Pfam" id="PF00512">
    <property type="entry name" value="HisKA"/>
    <property type="match status" value="1"/>
</dbReference>
<organism evidence="17">
    <name type="scientific">uncultured Nocardioidaceae bacterium</name>
    <dbReference type="NCBI Taxonomy" id="253824"/>
    <lineage>
        <taxon>Bacteria</taxon>
        <taxon>Bacillati</taxon>
        <taxon>Actinomycetota</taxon>
        <taxon>Actinomycetes</taxon>
        <taxon>Propionibacteriales</taxon>
        <taxon>Nocardioidaceae</taxon>
        <taxon>environmental samples</taxon>
    </lineage>
</organism>
<proteinExistence type="predicted"/>
<dbReference type="InterPro" id="IPR013767">
    <property type="entry name" value="PAS_fold"/>
</dbReference>
<evidence type="ECO:0000256" key="12">
    <source>
        <dbReference type="ARBA" id="ARBA00023136"/>
    </source>
</evidence>
<dbReference type="InterPro" id="IPR001610">
    <property type="entry name" value="PAC"/>
</dbReference>
<dbReference type="PROSITE" id="PS50112">
    <property type="entry name" value="PAS"/>
    <property type="match status" value="1"/>
</dbReference>
<dbReference type="InterPro" id="IPR035965">
    <property type="entry name" value="PAS-like_dom_sf"/>
</dbReference>
<accession>A0A6J4MJY8</accession>
<feature type="transmembrane region" description="Helical" evidence="13">
    <location>
        <begin position="253"/>
        <end position="275"/>
    </location>
</feature>
<comment type="subcellular location">
    <subcellularLocation>
        <location evidence="3">Cell membrane</location>
        <topology evidence="3">Multi-pass membrane protein</topology>
    </subcellularLocation>
</comment>
<feature type="transmembrane region" description="Helical" evidence="13">
    <location>
        <begin position="108"/>
        <end position="133"/>
    </location>
</feature>
<dbReference type="EMBL" id="CADCUK010000018">
    <property type="protein sequence ID" value="CAA9361807.1"/>
    <property type="molecule type" value="Genomic_DNA"/>
</dbReference>
<feature type="transmembrane region" description="Helical" evidence="13">
    <location>
        <begin position="74"/>
        <end position="96"/>
    </location>
</feature>
<evidence type="ECO:0000256" key="2">
    <source>
        <dbReference type="ARBA" id="ARBA00001968"/>
    </source>
</evidence>
<dbReference type="PRINTS" id="PR00344">
    <property type="entry name" value="BCTRLSENSOR"/>
</dbReference>
<keyword evidence="8 13" id="KW-0812">Transmembrane</keyword>
<keyword evidence="10 13" id="KW-1133">Transmembrane helix</keyword>
<feature type="domain" description="PAC" evidence="16">
    <location>
        <begin position="383"/>
        <end position="435"/>
    </location>
</feature>
<evidence type="ECO:0000256" key="10">
    <source>
        <dbReference type="ARBA" id="ARBA00022989"/>
    </source>
</evidence>
<dbReference type="EC" id="2.7.13.3" evidence="4"/>
<keyword evidence="5" id="KW-1003">Cell membrane</keyword>